<evidence type="ECO:0000313" key="1">
    <source>
        <dbReference type="EMBL" id="VVJ18715.1"/>
    </source>
</evidence>
<organism evidence="1 2">
    <name type="scientific">Amycolatopsis camponoti</name>
    <dbReference type="NCBI Taxonomy" id="2606593"/>
    <lineage>
        <taxon>Bacteria</taxon>
        <taxon>Bacillati</taxon>
        <taxon>Actinomycetota</taxon>
        <taxon>Actinomycetes</taxon>
        <taxon>Pseudonocardiales</taxon>
        <taxon>Pseudonocardiaceae</taxon>
        <taxon>Amycolatopsis</taxon>
    </lineage>
</organism>
<sequence length="315" mass="34781">MSTVTPFAVLALIGAVSGAVTAWLILRRSPPVQVLTPAAPPEPEVTARLLADEYSVRLAALADLAGRADADPVRRQDCVDEIAAQLRYRWHDQPAWQAELWRLLLPHLRRDSPRFWPGMYLRAEHVVLHDVDLRGCELLDVVFRSVRFVGDARFDGVVFTGLACFEEACFARHAWFRGARFGVGADFENATFTGSAEFTRATAGRAMWFDEARFSARTDFSEVVFADDVSFAGAGFAGRTTFRGARFAADAFFGGARFGGHADFTGATADRFRFPRAHARTDVYAVRQWPTGWSPGPPRPLKPGLWAEVVSGKQG</sequence>
<dbReference type="InterPro" id="IPR001646">
    <property type="entry name" value="5peptide_repeat"/>
</dbReference>
<dbReference type="Gene3D" id="2.160.20.80">
    <property type="entry name" value="E3 ubiquitin-protein ligase SopA"/>
    <property type="match status" value="1"/>
</dbReference>
<protein>
    <recommendedName>
        <fullName evidence="3">Pentapeptide repeat-containing protein</fullName>
    </recommendedName>
</protein>
<accession>A0A6I8LSV1</accession>
<keyword evidence="2" id="KW-1185">Reference proteome</keyword>
<dbReference type="Pfam" id="PF13576">
    <property type="entry name" value="Pentapeptide_3"/>
    <property type="match status" value="2"/>
</dbReference>
<reference evidence="1 2" key="1">
    <citation type="submission" date="2019-09" db="EMBL/GenBank/DDBJ databases">
        <authorList>
            <person name="Leyn A S."/>
        </authorList>
    </citation>
    <scope>NUCLEOTIDE SEQUENCE [LARGE SCALE GENOMIC DNA]</scope>
    <source>
        <strain evidence="1">AA231_1</strain>
    </source>
</reference>
<evidence type="ECO:0008006" key="3">
    <source>
        <dbReference type="Google" id="ProtNLM"/>
    </source>
</evidence>
<dbReference type="RefSeq" id="WP_155543676.1">
    <property type="nucleotide sequence ID" value="NZ_CABVGP010000001.1"/>
</dbReference>
<evidence type="ECO:0000313" key="2">
    <source>
        <dbReference type="Proteomes" id="UP000399805"/>
    </source>
</evidence>
<dbReference type="Proteomes" id="UP000399805">
    <property type="component" value="Unassembled WGS sequence"/>
</dbReference>
<gene>
    <name evidence="1" type="ORF">AA23TX_03736</name>
</gene>
<dbReference type="AlphaFoldDB" id="A0A6I8LSV1"/>
<dbReference type="EMBL" id="CABVGP010000001">
    <property type="protein sequence ID" value="VVJ18715.1"/>
    <property type="molecule type" value="Genomic_DNA"/>
</dbReference>
<proteinExistence type="predicted"/>
<dbReference type="SUPFAM" id="SSF141571">
    <property type="entry name" value="Pentapeptide repeat-like"/>
    <property type="match status" value="1"/>
</dbReference>
<name>A0A6I8LSV1_9PSEU</name>